<dbReference type="EC" id="2.3.2.27" evidence="3"/>
<organism evidence="10">
    <name type="scientific">Aphanomyces invadans</name>
    <dbReference type="NCBI Taxonomy" id="157072"/>
    <lineage>
        <taxon>Eukaryota</taxon>
        <taxon>Sar</taxon>
        <taxon>Stramenopiles</taxon>
        <taxon>Oomycota</taxon>
        <taxon>Saprolegniomycetes</taxon>
        <taxon>Saprolegniales</taxon>
        <taxon>Verrucalvaceae</taxon>
        <taxon>Aphanomyces</taxon>
    </lineage>
</organism>
<keyword evidence="5" id="KW-0479">Metal-binding</keyword>
<dbReference type="UniPathway" id="UPA00143"/>
<evidence type="ECO:0000256" key="2">
    <source>
        <dbReference type="ARBA" id="ARBA00004906"/>
    </source>
</evidence>
<evidence type="ECO:0000259" key="9">
    <source>
        <dbReference type="PROSITE" id="PS50089"/>
    </source>
</evidence>
<comment type="pathway">
    <text evidence="2">Protein modification; protein ubiquitination.</text>
</comment>
<proteinExistence type="predicted"/>
<comment type="catalytic activity">
    <reaction evidence="1">
        <text>S-ubiquitinyl-[E2 ubiquitin-conjugating enzyme]-L-cysteine + [acceptor protein]-L-lysine = [E2 ubiquitin-conjugating enzyme]-L-cysteine + N(6)-ubiquitinyl-[acceptor protein]-L-lysine.</text>
        <dbReference type="EC" id="2.3.2.27"/>
    </reaction>
</comment>
<evidence type="ECO:0000256" key="3">
    <source>
        <dbReference type="ARBA" id="ARBA00012483"/>
    </source>
</evidence>
<dbReference type="GO" id="GO:0061630">
    <property type="term" value="F:ubiquitin protein ligase activity"/>
    <property type="evidence" value="ECO:0007669"/>
    <property type="project" value="UniProtKB-EC"/>
</dbReference>
<dbReference type="GO" id="GO:0003682">
    <property type="term" value="F:chromatin binding"/>
    <property type="evidence" value="ECO:0007669"/>
    <property type="project" value="TreeGrafter"/>
</dbReference>
<dbReference type="OrthoDB" id="337575at2759"/>
<dbReference type="GO" id="GO:0016567">
    <property type="term" value="P:protein ubiquitination"/>
    <property type="evidence" value="ECO:0007669"/>
    <property type="project" value="UniProtKB-UniPathway"/>
</dbReference>
<protein>
    <recommendedName>
        <fullName evidence="3">RING-type E3 ubiquitin transferase</fullName>
        <ecNumber evidence="3">2.3.2.27</ecNumber>
    </recommendedName>
</protein>
<dbReference type="InterPro" id="IPR043540">
    <property type="entry name" value="RING1/RING2"/>
</dbReference>
<keyword evidence="7" id="KW-0862">Zinc</keyword>
<evidence type="ECO:0000256" key="8">
    <source>
        <dbReference type="PROSITE-ProRule" id="PRU00175"/>
    </source>
</evidence>
<evidence type="ECO:0000313" key="10">
    <source>
        <dbReference type="EMBL" id="ETW07898.1"/>
    </source>
</evidence>
<evidence type="ECO:0000256" key="1">
    <source>
        <dbReference type="ARBA" id="ARBA00000900"/>
    </source>
</evidence>
<feature type="domain" description="RING-type" evidence="9">
    <location>
        <begin position="91"/>
        <end position="133"/>
    </location>
</feature>
<dbReference type="Gene3D" id="3.30.40.10">
    <property type="entry name" value="Zinc/RING finger domain, C3HC4 (zinc finger)"/>
    <property type="match status" value="1"/>
</dbReference>
<dbReference type="InterPro" id="IPR001841">
    <property type="entry name" value="Znf_RING"/>
</dbReference>
<evidence type="ECO:0000256" key="4">
    <source>
        <dbReference type="ARBA" id="ARBA00022679"/>
    </source>
</evidence>
<evidence type="ECO:0000256" key="6">
    <source>
        <dbReference type="ARBA" id="ARBA00022771"/>
    </source>
</evidence>
<sequence length="203" mass="23107">MVHNGSVDAGVAGTTGNSEADVDVDEVLTTYNNMVERHNPFREPNTASNYEEFRLAAGYDMNLYDICRQPREPQDRTLHIPASSLDEELNCAICTGIIRDAMVITACLHRFCTVCIHRHIHEKGKNTVCPVCNTPFTTRRALRPDPTFDNLIKMVYGDVDAYEQAEEARIQLNNKELFPRLDLDKHKDDIPINPIANKRHRSR</sequence>
<evidence type="ECO:0000256" key="5">
    <source>
        <dbReference type="ARBA" id="ARBA00022723"/>
    </source>
</evidence>
<dbReference type="RefSeq" id="XP_008863991.1">
    <property type="nucleotide sequence ID" value="XM_008865769.1"/>
</dbReference>
<dbReference type="InterPro" id="IPR013083">
    <property type="entry name" value="Znf_RING/FYVE/PHD"/>
</dbReference>
<dbReference type="VEuPathDB" id="FungiDB:H310_02308"/>
<dbReference type="STRING" id="157072.A0A024UQM9"/>
<dbReference type="PANTHER" id="PTHR46076">
    <property type="entry name" value="E3 UBIQUITIN-PROTEIN LIGASE RING1 / RING 2 FAMILY MEMBER"/>
    <property type="match status" value="1"/>
</dbReference>
<dbReference type="EMBL" id="KI913954">
    <property type="protein sequence ID" value="ETW07898.1"/>
    <property type="molecule type" value="Genomic_DNA"/>
</dbReference>
<dbReference type="PROSITE" id="PS50089">
    <property type="entry name" value="ZF_RING_2"/>
    <property type="match status" value="1"/>
</dbReference>
<dbReference type="GeneID" id="20079358"/>
<keyword evidence="6 8" id="KW-0863">Zinc-finger</keyword>
<reference evidence="10" key="1">
    <citation type="submission" date="2013-12" db="EMBL/GenBank/DDBJ databases">
        <title>The Genome Sequence of Aphanomyces invadans NJM9701.</title>
        <authorList>
            <consortium name="The Broad Institute Genomics Platform"/>
            <person name="Russ C."/>
            <person name="Tyler B."/>
            <person name="van West P."/>
            <person name="Dieguez-Uribeondo J."/>
            <person name="Young S.K."/>
            <person name="Zeng Q."/>
            <person name="Gargeya S."/>
            <person name="Fitzgerald M."/>
            <person name="Abouelleil A."/>
            <person name="Alvarado L."/>
            <person name="Chapman S.B."/>
            <person name="Gainer-Dewar J."/>
            <person name="Goldberg J."/>
            <person name="Griggs A."/>
            <person name="Gujja S."/>
            <person name="Hansen M."/>
            <person name="Howarth C."/>
            <person name="Imamovic A."/>
            <person name="Ireland A."/>
            <person name="Larimer J."/>
            <person name="McCowan C."/>
            <person name="Murphy C."/>
            <person name="Pearson M."/>
            <person name="Poon T.W."/>
            <person name="Priest M."/>
            <person name="Roberts A."/>
            <person name="Saif S."/>
            <person name="Shea T."/>
            <person name="Sykes S."/>
            <person name="Wortman J."/>
            <person name="Nusbaum C."/>
            <person name="Birren B."/>
        </authorList>
    </citation>
    <scope>NUCLEOTIDE SEQUENCE [LARGE SCALE GENOMIC DNA]</scope>
    <source>
        <strain evidence="10">NJM9701</strain>
    </source>
</reference>
<dbReference type="AlphaFoldDB" id="A0A024UQM9"/>
<dbReference type="PANTHER" id="PTHR46076:SF3">
    <property type="entry name" value="E3 UBIQUITIN-PROTEIN LIGASE RING1"/>
    <property type="match status" value="1"/>
</dbReference>
<accession>A0A024UQM9</accession>
<name>A0A024UQM9_9STRA</name>
<dbReference type="SUPFAM" id="SSF57850">
    <property type="entry name" value="RING/U-box"/>
    <property type="match status" value="1"/>
</dbReference>
<dbReference type="eggNOG" id="KOG0311">
    <property type="taxonomic scope" value="Eukaryota"/>
</dbReference>
<dbReference type="InterPro" id="IPR017907">
    <property type="entry name" value="Znf_RING_CS"/>
</dbReference>
<dbReference type="GO" id="GO:0031519">
    <property type="term" value="C:PcG protein complex"/>
    <property type="evidence" value="ECO:0007669"/>
    <property type="project" value="TreeGrafter"/>
</dbReference>
<dbReference type="GO" id="GO:0000151">
    <property type="term" value="C:ubiquitin ligase complex"/>
    <property type="evidence" value="ECO:0007669"/>
    <property type="project" value="InterPro"/>
</dbReference>
<gene>
    <name evidence="10" type="ORF">H310_02308</name>
</gene>
<evidence type="ECO:0000256" key="7">
    <source>
        <dbReference type="ARBA" id="ARBA00022833"/>
    </source>
</evidence>
<dbReference type="PROSITE" id="PS00518">
    <property type="entry name" value="ZF_RING_1"/>
    <property type="match status" value="1"/>
</dbReference>
<keyword evidence="4" id="KW-0808">Transferase</keyword>
<dbReference type="GO" id="GO:0008270">
    <property type="term" value="F:zinc ion binding"/>
    <property type="evidence" value="ECO:0007669"/>
    <property type="project" value="UniProtKB-KW"/>
</dbReference>
<dbReference type="SMART" id="SM00184">
    <property type="entry name" value="RING"/>
    <property type="match status" value="1"/>
</dbReference>
<dbReference type="Pfam" id="PF13923">
    <property type="entry name" value="zf-C3HC4_2"/>
    <property type="match status" value="1"/>
</dbReference>